<dbReference type="EMBL" id="CP034458">
    <property type="protein sequence ID" value="QBM88177.1"/>
    <property type="molecule type" value="Genomic_DNA"/>
</dbReference>
<organism evidence="6 7">
    <name type="scientific">Metschnikowia aff. pulcherrima</name>
    <dbReference type="NCBI Taxonomy" id="2163413"/>
    <lineage>
        <taxon>Eukaryota</taxon>
        <taxon>Fungi</taxon>
        <taxon>Dikarya</taxon>
        <taxon>Ascomycota</taxon>
        <taxon>Saccharomycotina</taxon>
        <taxon>Pichiomycetes</taxon>
        <taxon>Metschnikowiaceae</taxon>
        <taxon>Metschnikowia</taxon>
    </lineage>
</organism>
<dbReference type="GO" id="GO:0000981">
    <property type="term" value="F:DNA-binding transcription factor activity, RNA polymerase II-specific"/>
    <property type="evidence" value="ECO:0007669"/>
    <property type="project" value="InterPro"/>
</dbReference>
<dbReference type="PANTHER" id="PTHR31069:SF12">
    <property type="entry name" value="TRANSCRIPTION FACTOR DOMAIN-CONTAINING PROTEIN"/>
    <property type="match status" value="1"/>
</dbReference>
<dbReference type="CDD" id="cd00067">
    <property type="entry name" value="GAL4"/>
    <property type="match status" value="1"/>
</dbReference>
<evidence type="ECO:0000256" key="2">
    <source>
        <dbReference type="ARBA" id="ARBA00023125"/>
    </source>
</evidence>
<keyword evidence="4" id="KW-0539">Nucleus</keyword>
<evidence type="ECO:0000256" key="1">
    <source>
        <dbReference type="ARBA" id="ARBA00023015"/>
    </source>
</evidence>
<evidence type="ECO:0000259" key="5">
    <source>
        <dbReference type="PROSITE" id="PS50048"/>
    </source>
</evidence>
<evidence type="ECO:0000313" key="6">
    <source>
        <dbReference type="EMBL" id="QBM88177.1"/>
    </source>
</evidence>
<dbReference type="AlphaFoldDB" id="A0A4P6XLG5"/>
<dbReference type="SMART" id="SM00066">
    <property type="entry name" value="GAL4"/>
    <property type="match status" value="1"/>
</dbReference>
<reference evidence="7" key="1">
    <citation type="submission" date="2019-03" db="EMBL/GenBank/DDBJ databases">
        <title>Snf2 controls pulcherriminic acid biosynthesis and connects pigmentation and antifungal activity of the yeast Metschnikowia pulcherrima.</title>
        <authorList>
            <person name="Gore-Lloyd D."/>
            <person name="Sumann I."/>
            <person name="Brachmann A.O."/>
            <person name="Schneeberger K."/>
            <person name="Ortiz-Merino R.A."/>
            <person name="Moreno-Beltran M."/>
            <person name="Schlaefli M."/>
            <person name="Kirner P."/>
            <person name="Santos Kron A."/>
            <person name="Wolfe K.H."/>
            <person name="Piel J."/>
            <person name="Ahrens C.H."/>
            <person name="Henk D."/>
            <person name="Freimoser F.M."/>
        </authorList>
    </citation>
    <scope>NUCLEOTIDE SEQUENCE [LARGE SCALE GENOMIC DNA]</scope>
    <source>
        <strain evidence="7">APC 1.2</strain>
    </source>
</reference>
<dbReference type="Pfam" id="PF00172">
    <property type="entry name" value="Zn_clus"/>
    <property type="match status" value="1"/>
</dbReference>
<evidence type="ECO:0000256" key="3">
    <source>
        <dbReference type="ARBA" id="ARBA00023163"/>
    </source>
</evidence>
<feature type="domain" description="Zn(2)-C6 fungal-type" evidence="5">
    <location>
        <begin position="18"/>
        <end position="49"/>
    </location>
</feature>
<dbReference type="PROSITE" id="PS00463">
    <property type="entry name" value="ZN2_CY6_FUNGAL_1"/>
    <property type="match status" value="1"/>
</dbReference>
<dbReference type="InterPro" id="IPR001138">
    <property type="entry name" value="Zn2Cys6_DnaBD"/>
</dbReference>
<dbReference type="InterPro" id="IPR050675">
    <property type="entry name" value="OAF3"/>
</dbReference>
<evidence type="ECO:0000256" key="4">
    <source>
        <dbReference type="ARBA" id="ARBA00023242"/>
    </source>
</evidence>
<dbReference type="GO" id="GO:0005634">
    <property type="term" value="C:nucleus"/>
    <property type="evidence" value="ECO:0007669"/>
    <property type="project" value="TreeGrafter"/>
</dbReference>
<keyword evidence="3" id="KW-0804">Transcription</keyword>
<keyword evidence="7" id="KW-1185">Reference proteome</keyword>
<dbReference type="GO" id="GO:0045944">
    <property type="term" value="P:positive regulation of transcription by RNA polymerase II"/>
    <property type="evidence" value="ECO:0007669"/>
    <property type="project" value="TreeGrafter"/>
</dbReference>
<dbReference type="SUPFAM" id="SSF57701">
    <property type="entry name" value="Zn2/Cys6 DNA-binding domain"/>
    <property type="match status" value="1"/>
</dbReference>
<name>A0A4P6XLG5_9ASCO</name>
<keyword evidence="1" id="KW-0805">Transcription regulation</keyword>
<dbReference type="GO" id="GO:0008270">
    <property type="term" value="F:zinc ion binding"/>
    <property type="evidence" value="ECO:0007669"/>
    <property type="project" value="InterPro"/>
</dbReference>
<dbReference type="Gene3D" id="4.10.240.10">
    <property type="entry name" value="Zn(2)-C6 fungal-type DNA-binding domain"/>
    <property type="match status" value="1"/>
</dbReference>
<dbReference type="Proteomes" id="UP000292447">
    <property type="component" value="Chromosome III"/>
</dbReference>
<dbReference type="STRING" id="2163413.A0A4P6XLG5"/>
<proteinExistence type="predicted"/>
<dbReference type="GO" id="GO:0000978">
    <property type="term" value="F:RNA polymerase II cis-regulatory region sequence-specific DNA binding"/>
    <property type="evidence" value="ECO:0007669"/>
    <property type="project" value="TreeGrafter"/>
</dbReference>
<dbReference type="InterPro" id="IPR036864">
    <property type="entry name" value="Zn2-C6_fun-type_DNA-bd_sf"/>
</dbReference>
<evidence type="ECO:0000313" key="7">
    <source>
        <dbReference type="Proteomes" id="UP000292447"/>
    </source>
</evidence>
<accession>A0A4P6XLG5</accession>
<dbReference type="PROSITE" id="PS50048">
    <property type="entry name" value="ZN2_CY6_FUNGAL_2"/>
    <property type="match status" value="1"/>
</dbReference>
<keyword evidence="2" id="KW-0238">DNA-binding</keyword>
<sequence length="1062" mass="117600">MIDADEKGKRPRTRAPVSCLNCKKRKVRCDKARPCSGCVKNNVGHLCVYVDPKWADTLRVVAESAQAPHMADFSVIRAEMQRKIDAQAGEIRCLRAQLAQKANNPGFGANVATAMGQNVHVNSDLGPQQHSKKGVEISQRAAMNERPSTSSLLSKERFEKRIPVTILSKLSGRTSETKPTVLHDMLYTMKGLRKTESALKQTHAPVTLLYSWLNIIKLDPQLTALWFRITNMQKSYHIYKTSLLKLRQEPGAARLSRSESTESNGCGHHKCPVVACEFNLMLEENETSSPDINIKSEKDESLPFSKMTSLRNEAVFGDLYAMLELIQGLWGSVLAAAPNTQKMTYPQLMFLINTYSDPEPDENQEPEKRLLLSFFRLEILALFSQSGPEAKLDVVPFSPNMSHTEVINLLKVKTVYMAMLAVMVDDALHLFLYLKSPQSLDAQFRSLFPSENTNLRDSPEGSVLWPQLMEMLSMLFKPDTPPTQETENQMAPLCLLVTTLNLLSLMHDESTPSIDLRECFTKLLTILFEMLSEHDAVLQLWRDPSQIKLEGAGNLSYQRENLGLLICLLWESVLRLANNAVFGLLPNLKHGTHIDQLLDLFLVLVPGVESACTHVAYLDKLGSTSQKVFSRELSLATQTQYLITRASVMLRNGICGPWADGTAIVQFLSIVDEMAEWRLANVSKLSAIASLEASVTLHYLELFFTTIIFLQSEENCDYAAISVLIPALFNKILALNSGSQMLLKDISVSNEKYARAIVAENFARASHLVSGLLIRFKPNSEPDGSSNENLVYVSKFAGQLQAPILVSACKKEDVMQTADRTVEVLEKQGDPTVLLKTKIWRFYQTFIRNSQKLNASSYAKLHAEALGAGRLLDKCPIMSSSGYETSATRMEVSRCPVFQSGKDLNLRAGGCPVTGTQPLIAPKGVKPELPSLEMKGIVDSGAPAGKCPFGHDSSEPIAGSDDGLRKRKHGAMFSETADHGNSRTLFLGRLTRYTPPLCAPPLTPAPAAIPPLKPPAEFEPFPEMDWDSLPNFNFDLMEDEALMGQLNGADFNAPMIGGGLFQ</sequence>
<dbReference type="PANTHER" id="PTHR31069">
    <property type="entry name" value="OLEATE-ACTIVATED TRANSCRIPTION FACTOR 1-RELATED"/>
    <property type="match status" value="1"/>
</dbReference>
<gene>
    <name evidence="6" type="primary">MPUL0C01410</name>
    <name evidence="6" type="ORF">METSCH_C01410</name>
</gene>
<protein>
    <submittedName>
        <fullName evidence="6">Zn(2)-Cys(6) binuclear cluster domain-containing protein</fullName>
    </submittedName>
</protein>